<reference evidence="2 3" key="1">
    <citation type="submission" date="2019-08" db="EMBL/GenBank/DDBJ databases">
        <title>Dermacoccus abyssi strain HZAU 226, whole genome Nanopore sequencing project.</title>
        <authorList>
            <person name="Guo A."/>
            <person name="Zhang X."/>
            <person name="Ruan Y."/>
            <person name="Liu W."/>
            <person name="Chen Q."/>
            <person name="Gu L."/>
        </authorList>
    </citation>
    <scope>NUCLEOTIDE SEQUENCE [LARGE SCALE GENOMIC DNA]</scope>
    <source>
        <strain evidence="2 3">HZAU 226</strain>
    </source>
</reference>
<keyword evidence="1" id="KW-1133">Transmembrane helix</keyword>
<keyword evidence="1" id="KW-0812">Transmembrane</keyword>
<gene>
    <name evidence="2" type="ORF">FV141_12940</name>
</gene>
<evidence type="ECO:0000313" key="2">
    <source>
        <dbReference type="EMBL" id="QEH94322.1"/>
    </source>
</evidence>
<sequence length="122" mass="12128">MSDLTRCAAVGAAGALSGLLPIGKLHGAGRVAYVAIPGALGAGAATYLLREEPMNKRVAAGALTGGALMLGQSLAVTLDRAAVGWLDQRGVARLRLVIAGVSAVIGAVVEYLDDESAATDAT</sequence>
<accession>A0ABX5ZCE3</accession>
<dbReference type="EMBL" id="CP043031">
    <property type="protein sequence ID" value="QEH94322.1"/>
    <property type="molecule type" value="Genomic_DNA"/>
</dbReference>
<evidence type="ECO:0000256" key="1">
    <source>
        <dbReference type="SAM" id="Phobius"/>
    </source>
</evidence>
<protein>
    <submittedName>
        <fullName evidence="2">Uncharacterized protein</fullName>
    </submittedName>
</protein>
<evidence type="ECO:0000313" key="3">
    <source>
        <dbReference type="Proteomes" id="UP000323565"/>
    </source>
</evidence>
<proteinExistence type="predicted"/>
<keyword evidence="1" id="KW-0472">Membrane</keyword>
<dbReference type="Proteomes" id="UP000323565">
    <property type="component" value="Chromosome"/>
</dbReference>
<name>A0ABX5ZCE3_9MICO</name>
<keyword evidence="3" id="KW-1185">Reference proteome</keyword>
<feature type="transmembrane region" description="Helical" evidence="1">
    <location>
        <begin position="31"/>
        <end position="49"/>
    </location>
</feature>
<organism evidence="2 3">
    <name type="scientific">Dermacoccus abyssi</name>
    <dbReference type="NCBI Taxonomy" id="322596"/>
    <lineage>
        <taxon>Bacteria</taxon>
        <taxon>Bacillati</taxon>
        <taxon>Actinomycetota</taxon>
        <taxon>Actinomycetes</taxon>
        <taxon>Micrococcales</taxon>
        <taxon>Dermacoccaceae</taxon>
        <taxon>Dermacoccus</taxon>
    </lineage>
</organism>